<dbReference type="EMBL" id="CAFABA010000072">
    <property type="protein sequence ID" value="CAB4833054.1"/>
    <property type="molecule type" value="Genomic_DNA"/>
</dbReference>
<feature type="domain" description="Ribosomal RNA methyltransferase FtsJ" evidence="2">
    <location>
        <begin position="34"/>
        <end position="216"/>
    </location>
</feature>
<dbReference type="Gene3D" id="3.40.50.150">
    <property type="entry name" value="Vaccinia Virus protein VP39"/>
    <property type="match status" value="1"/>
</dbReference>
<dbReference type="InterPro" id="IPR002877">
    <property type="entry name" value="RNA_MeTrfase_FtsJ_dom"/>
</dbReference>
<dbReference type="SUPFAM" id="SSF53335">
    <property type="entry name" value="S-adenosyl-L-methionine-dependent methyltransferases"/>
    <property type="match status" value="1"/>
</dbReference>
<evidence type="ECO:0000259" key="2">
    <source>
        <dbReference type="Pfam" id="PF01728"/>
    </source>
</evidence>
<dbReference type="GO" id="GO:0008168">
    <property type="term" value="F:methyltransferase activity"/>
    <property type="evidence" value="ECO:0007669"/>
    <property type="project" value="InterPro"/>
</dbReference>
<sequence>MAGRVLVGGSVATKPDRQVSPAEPIVVLGPRARFVGRGGLKLDAALERFSVDVTGLRAVDVGASTGGFTDCLLQRGASSVVALDVGYGQLHERLRADARVRSLERTNVRTVDVATLGGAVPIVVVDVSFISLRTIAPALASLLADGGDLVALVKPQFEAGRVEASRGSGVVRDATVWRRVLGEVRDAIGRLDAAMMGIMVSPITGANGNVEFLAHFHRGAPEAAVRDQDLDDVVDAVGGGS</sequence>
<evidence type="ECO:0000256" key="1">
    <source>
        <dbReference type="ARBA" id="ARBA00022884"/>
    </source>
</evidence>
<dbReference type="InterPro" id="IPR029063">
    <property type="entry name" value="SAM-dependent_MTases_sf"/>
</dbReference>
<dbReference type="InterPro" id="IPR004538">
    <property type="entry name" value="Hemolysin_A/TlyA"/>
</dbReference>
<dbReference type="EMBL" id="CAEZYR010000034">
    <property type="protein sequence ID" value="CAB4740716.1"/>
    <property type="molecule type" value="Genomic_DNA"/>
</dbReference>
<evidence type="ECO:0000313" key="4">
    <source>
        <dbReference type="EMBL" id="CAB4833054.1"/>
    </source>
</evidence>
<dbReference type="Pfam" id="PF01728">
    <property type="entry name" value="FtsJ"/>
    <property type="match status" value="1"/>
</dbReference>
<proteinExistence type="predicted"/>
<protein>
    <submittedName>
        <fullName evidence="3">Unannotated protein</fullName>
    </submittedName>
</protein>
<reference evidence="3" key="1">
    <citation type="submission" date="2020-05" db="EMBL/GenBank/DDBJ databases">
        <authorList>
            <person name="Chiriac C."/>
            <person name="Salcher M."/>
            <person name="Ghai R."/>
            <person name="Kavagutti S V."/>
        </authorList>
    </citation>
    <scope>NUCLEOTIDE SEQUENCE</scope>
</reference>
<dbReference type="AlphaFoldDB" id="A0A6J6T0N8"/>
<keyword evidence="1" id="KW-0694">RNA-binding</keyword>
<dbReference type="InterPro" id="IPR047048">
    <property type="entry name" value="TlyA"/>
</dbReference>
<dbReference type="PIRSF" id="PIRSF005578">
    <property type="entry name" value="TlyA"/>
    <property type="match status" value="1"/>
</dbReference>
<dbReference type="GO" id="GO:0003723">
    <property type="term" value="F:RNA binding"/>
    <property type="evidence" value="ECO:0007669"/>
    <property type="project" value="UniProtKB-KW"/>
</dbReference>
<dbReference type="GO" id="GO:0032259">
    <property type="term" value="P:methylation"/>
    <property type="evidence" value="ECO:0007669"/>
    <property type="project" value="InterPro"/>
</dbReference>
<dbReference type="PANTHER" id="PTHR32319">
    <property type="entry name" value="BACTERIAL HEMOLYSIN-LIKE PROTEIN"/>
    <property type="match status" value="1"/>
</dbReference>
<evidence type="ECO:0000313" key="3">
    <source>
        <dbReference type="EMBL" id="CAB4740716.1"/>
    </source>
</evidence>
<name>A0A6J6T0N8_9ZZZZ</name>
<dbReference type="NCBIfam" id="TIGR00478">
    <property type="entry name" value="tly"/>
    <property type="match status" value="1"/>
</dbReference>
<evidence type="ECO:0000313" key="6">
    <source>
        <dbReference type="EMBL" id="CAB4985528.1"/>
    </source>
</evidence>
<organism evidence="3">
    <name type="scientific">freshwater metagenome</name>
    <dbReference type="NCBI Taxonomy" id="449393"/>
    <lineage>
        <taxon>unclassified sequences</taxon>
        <taxon>metagenomes</taxon>
        <taxon>ecological metagenomes</taxon>
    </lineage>
</organism>
<dbReference type="EMBL" id="CAFBOS010000027">
    <property type="protein sequence ID" value="CAB4985528.1"/>
    <property type="molecule type" value="Genomic_DNA"/>
</dbReference>
<dbReference type="PANTHER" id="PTHR32319:SF0">
    <property type="entry name" value="BACTERIAL HEMOLYSIN-LIKE PROTEIN"/>
    <property type="match status" value="1"/>
</dbReference>
<dbReference type="EMBL" id="CAFBMH010000030">
    <property type="protein sequence ID" value="CAB4905020.1"/>
    <property type="molecule type" value="Genomic_DNA"/>
</dbReference>
<evidence type="ECO:0000313" key="5">
    <source>
        <dbReference type="EMBL" id="CAB4905020.1"/>
    </source>
</evidence>
<accession>A0A6J6T0N8</accession>
<gene>
    <name evidence="3" type="ORF">UFOPK2754_01150</name>
    <name evidence="4" type="ORF">UFOPK3139_01754</name>
    <name evidence="5" type="ORF">UFOPK3543_01085</name>
    <name evidence="6" type="ORF">UFOPK3967_00652</name>
</gene>